<keyword evidence="3" id="KW-1185">Reference proteome</keyword>
<dbReference type="RefSeq" id="WP_009820958.1">
    <property type="nucleotide sequence ID" value="NZ_JAJGNP010000005.1"/>
</dbReference>
<dbReference type="SUPFAM" id="SSF141371">
    <property type="entry name" value="PilZ domain-like"/>
    <property type="match status" value="1"/>
</dbReference>
<gene>
    <name evidence="2" type="ORF">LL253_08335</name>
</gene>
<dbReference type="Gene3D" id="2.40.10.220">
    <property type="entry name" value="predicted glycosyltransferase like domains"/>
    <property type="match status" value="1"/>
</dbReference>
<dbReference type="Pfam" id="PF07238">
    <property type="entry name" value="PilZ"/>
    <property type="match status" value="1"/>
</dbReference>
<dbReference type="EMBL" id="JAJGNP010000005">
    <property type="protein sequence ID" value="MCC4232698.1"/>
    <property type="molecule type" value="Genomic_DNA"/>
</dbReference>
<name>A0ABS8H6G2_9SPHN</name>
<reference evidence="2 3" key="1">
    <citation type="submission" date="2021-10" db="EMBL/GenBank/DDBJ databases">
        <title>The diversity and Nitrogen Metabolism of Culturable Nitrate-Utilizing Bacteria Within the Oxygen Minimum Zone of the Changjiang (Yangtze River)Estuary.</title>
        <authorList>
            <person name="Zhang D."/>
            <person name="Zheng J."/>
            <person name="Liu S."/>
            <person name="He W."/>
        </authorList>
    </citation>
    <scope>NUCLEOTIDE SEQUENCE [LARGE SCALE GENOMIC DNA]</scope>
    <source>
        <strain evidence="2 3">FXH275-2</strain>
    </source>
</reference>
<protein>
    <submittedName>
        <fullName evidence="2">PilZ domain-containing protein</fullName>
    </submittedName>
</protein>
<dbReference type="InterPro" id="IPR009875">
    <property type="entry name" value="PilZ_domain"/>
</dbReference>
<evidence type="ECO:0000259" key="1">
    <source>
        <dbReference type="Pfam" id="PF07238"/>
    </source>
</evidence>
<organism evidence="2 3">
    <name type="scientific">Sphingobium soli</name>
    <dbReference type="NCBI Taxonomy" id="1591116"/>
    <lineage>
        <taxon>Bacteria</taxon>
        <taxon>Pseudomonadati</taxon>
        <taxon>Pseudomonadota</taxon>
        <taxon>Alphaproteobacteria</taxon>
        <taxon>Sphingomonadales</taxon>
        <taxon>Sphingomonadaceae</taxon>
        <taxon>Sphingobium</taxon>
    </lineage>
</organism>
<proteinExistence type="predicted"/>
<dbReference type="Proteomes" id="UP001198830">
    <property type="component" value="Unassembled WGS sequence"/>
</dbReference>
<evidence type="ECO:0000313" key="2">
    <source>
        <dbReference type="EMBL" id="MCC4232698.1"/>
    </source>
</evidence>
<evidence type="ECO:0000313" key="3">
    <source>
        <dbReference type="Proteomes" id="UP001198830"/>
    </source>
</evidence>
<feature type="domain" description="PilZ" evidence="1">
    <location>
        <begin position="21"/>
        <end position="105"/>
    </location>
</feature>
<accession>A0ABS8H6G2</accession>
<sequence length="118" mass="13379">MPNSVFANLDHVMRSRDPSVEQRRAKRHLVDLVSHVTARGQTHGVRVINISALGLMCRSDESLLTGERITIWLPVVKDYAAEIRWAENGRVGMEFLTPVSPRLYDAMMALIPPRQTAW</sequence>
<comment type="caution">
    <text evidence="2">The sequence shown here is derived from an EMBL/GenBank/DDBJ whole genome shotgun (WGS) entry which is preliminary data.</text>
</comment>